<dbReference type="GO" id="GO:0032259">
    <property type="term" value="P:methylation"/>
    <property type="evidence" value="ECO:0007669"/>
    <property type="project" value="UniProtKB-KW"/>
</dbReference>
<name>A0A1S3HS24_LINAN</name>
<dbReference type="InterPro" id="IPR008854">
    <property type="entry name" value="TPMT"/>
</dbReference>
<organism evidence="9 10">
    <name type="scientific">Lingula anatina</name>
    <name type="common">Brachiopod</name>
    <name type="synonym">Lingula unguis</name>
    <dbReference type="NCBI Taxonomy" id="7574"/>
    <lineage>
        <taxon>Eukaryota</taxon>
        <taxon>Metazoa</taxon>
        <taxon>Spiralia</taxon>
        <taxon>Lophotrochozoa</taxon>
        <taxon>Brachiopoda</taxon>
        <taxon>Linguliformea</taxon>
        <taxon>Lingulata</taxon>
        <taxon>Lingulida</taxon>
        <taxon>Linguloidea</taxon>
        <taxon>Lingulidae</taxon>
        <taxon>Lingula</taxon>
    </lineage>
</organism>
<dbReference type="GO" id="GO:0008119">
    <property type="term" value="F:thiopurine S-methyltransferase activity"/>
    <property type="evidence" value="ECO:0007669"/>
    <property type="project" value="UniProtKB-EC"/>
</dbReference>
<dbReference type="GO" id="GO:0005737">
    <property type="term" value="C:cytoplasm"/>
    <property type="evidence" value="ECO:0007669"/>
    <property type="project" value="UniProtKB-SubCell"/>
</dbReference>
<keyword evidence="9" id="KW-1185">Reference proteome</keyword>
<dbReference type="PANTHER" id="PTHR10259">
    <property type="entry name" value="THIOPURINE S-METHYLTRANSFERASE"/>
    <property type="match status" value="1"/>
</dbReference>
<evidence type="ECO:0000256" key="6">
    <source>
        <dbReference type="ARBA" id="ARBA00022603"/>
    </source>
</evidence>
<evidence type="ECO:0000256" key="3">
    <source>
        <dbReference type="ARBA" id="ARBA00008145"/>
    </source>
</evidence>
<dbReference type="Proteomes" id="UP000085678">
    <property type="component" value="Unplaced"/>
</dbReference>
<evidence type="ECO:0000313" key="9">
    <source>
        <dbReference type="Proteomes" id="UP000085678"/>
    </source>
</evidence>
<evidence type="ECO:0000256" key="5">
    <source>
        <dbReference type="ARBA" id="ARBA00022490"/>
    </source>
</evidence>
<evidence type="ECO:0000256" key="8">
    <source>
        <dbReference type="ARBA" id="ARBA00022691"/>
    </source>
</evidence>
<dbReference type="Pfam" id="PF05724">
    <property type="entry name" value="TPMT"/>
    <property type="match status" value="1"/>
</dbReference>
<dbReference type="KEGG" id="lak:106157665"/>
<keyword evidence="8" id="KW-0949">S-adenosyl-L-methionine</keyword>
<sequence length="234" mass="26184">MAKAEEERLGEWIEAWDSDQVGWHMSGVNHYLKEFLDVMVAGKKSAKVLVPLCGKTVDMKWLADLGHTVVGIEGAEKAAKEFFTEQNVPVNIEQCDAIQGKLYRSADNKIRFYVGDFFYFNENLEGQFDAVWDRGSLIAVDEKDLVSYVSIIKSLLKTGGHCLAEVFDFDKGDNQNGEGHRSVSMDLAQKLFGDECSVKLLKTVAARDDAFYSKAGFADSSDRDKVNIYLISKN</sequence>
<dbReference type="PROSITE" id="PS51585">
    <property type="entry name" value="SAM_MT_TPMT"/>
    <property type="match status" value="1"/>
</dbReference>
<protein>
    <recommendedName>
        <fullName evidence="4">thiopurine S-methyltransferase</fullName>
        <ecNumber evidence="4">2.1.1.67</ecNumber>
    </recommendedName>
</protein>
<dbReference type="CDD" id="cd02440">
    <property type="entry name" value="AdoMet_MTases"/>
    <property type="match status" value="1"/>
</dbReference>
<keyword evidence="7" id="KW-0808">Transferase</keyword>
<keyword evidence="6" id="KW-0489">Methyltransferase</keyword>
<dbReference type="Gene3D" id="3.40.50.150">
    <property type="entry name" value="Vaccinia Virus protein VP39"/>
    <property type="match status" value="1"/>
</dbReference>
<evidence type="ECO:0000256" key="2">
    <source>
        <dbReference type="ARBA" id="ARBA00004496"/>
    </source>
</evidence>
<dbReference type="InParanoid" id="A0A1S3HS24"/>
<dbReference type="OrthoDB" id="276151at2759"/>
<keyword evidence="5" id="KW-0963">Cytoplasm</keyword>
<comment type="subcellular location">
    <subcellularLocation>
        <location evidence="2">Cytoplasm</location>
    </subcellularLocation>
</comment>
<dbReference type="SUPFAM" id="SSF53335">
    <property type="entry name" value="S-adenosyl-L-methionine-dependent methyltransferases"/>
    <property type="match status" value="1"/>
</dbReference>
<dbReference type="PANTHER" id="PTHR10259:SF11">
    <property type="entry name" value="THIOPURINE S-METHYLTRANSFERASE"/>
    <property type="match status" value="1"/>
</dbReference>
<dbReference type="AlphaFoldDB" id="A0A1S3HS24"/>
<dbReference type="GeneID" id="106157665"/>
<evidence type="ECO:0000256" key="4">
    <source>
        <dbReference type="ARBA" id="ARBA00011905"/>
    </source>
</evidence>
<reference evidence="10" key="1">
    <citation type="submission" date="2025-08" db="UniProtKB">
        <authorList>
            <consortium name="RefSeq"/>
        </authorList>
    </citation>
    <scope>IDENTIFICATION</scope>
    <source>
        <tissue evidence="10">Gonads</tissue>
    </source>
</reference>
<accession>A0A1S3HS24</accession>
<dbReference type="RefSeq" id="XP_013388833.1">
    <property type="nucleotide sequence ID" value="XM_013533379.1"/>
</dbReference>
<proteinExistence type="inferred from homology"/>
<evidence type="ECO:0000256" key="1">
    <source>
        <dbReference type="ARBA" id="ARBA00000903"/>
    </source>
</evidence>
<dbReference type="STRING" id="7574.A0A1S3HS24"/>
<comment type="catalytic activity">
    <reaction evidence="1">
        <text>S-adenosyl-L-methionine + a thiopurine = S-adenosyl-L-homocysteine + a thiopurine S-methylether.</text>
        <dbReference type="EC" id="2.1.1.67"/>
    </reaction>
</comment>
<dbReference type="FunFam" id="3.40.50.150:FF:000101">
    <property type="entry name" value="Thiopurine S-methyltransferase"/>
    <property type="match status" value="1"/>
</dbReference>
<gene>
    <name evidence="10" type="primary">LOC106157665</name>
</gene>
<evidence type="ECO:0000256" key="7">
    <source>
        <dbReference type="ARBA" id="ARBA00022679"/>
    </source>
</evidence>
<dbReference type="EC" id="2.1.1.67" evidence="4"/>
<comment type="similarity">
    <text evidence="3">Belongs to the class I-like SAM-binding methyltransferase superfamily. TPMT family.</text>
</comment>
<dbReference type="InterPro" id="IPR029063">
    <property type="entry name" value="SAM-dependent_MTases_sf"/>
</dbReference>
<evidence type="ECO:0000313" key="10">
    <source>
        <dbReference type="RefSeq" id="XP_013388833.1"/>
    </source>
</evidence>